<accession>A0A0A8YNZ9</accession>
<reference evidence="2" key="1">
    <citation type="submission" date="2014-09" db="EMBL/GenBank/DDBJ databases">
        <authorList>
            <person name="Magalhaes I.L.F."/>
            <person name="Oliveira U."/>
            <person name="Santos F.R."/>
            <person name="Vidigal T.H.D.A."/>
            <person name="Brescovit A.D."/>
            <person name="Santos A.J."/>
        </authorList>
    </citation>
    <scope>NUCLEOTIDE SEQUENCE</scope>
    <source>
        <tissue evidence="2">Shoot tissue taken approximately 20 cm above the soil surface</tissue>
    </source>
</reference>
<sequence length="58" mass="6390">MIGDSPRRSASRPSLPLVRLPRYCCLFCHSSLPPPSTRSPFTLLPAPSPSYRRGGGRH</sequence>
<proteinExistence type="predicted"/>
<name>A0A0A8YNZ9_ARUDO</name>
<reference evidence="2" key="2">
    <citation type="journal article" date="2015" name="Data Brief">
        <title>Shoot transcriptome of the giant reed, Arundo donax.</title>
        <authorList>
            <person name="Barrero R.A."/>
            <person name="Guerrero F.D."/>
            <person name="Moolhuijzen P."/>
            <person name="Goolsby J.A."/>
            <person name="Tidwell J."/>
            <person name="Bellgard S.E."/>
            <person name="Bellgard M.I."/>
        </authorList>
    </citation>
    <scope>NUCLEOTIDE SEQUENCE</scope>
    <source>
        <tissue evidence="2">Shoot tissue taken approximately 20 cm above the soil surface</tissue>
    </source>
</reference>
<evidence type="ECO:0000313" key="2">
    <source>
        <dbReference type="EMBL" id="JAD27563.1"/>
    </source>
</evidence>
<protein>
    <submittedName>
        <fullName evidence="2">Uncharacterized protein</fullName>
    </submittedName>
</protein>
<organism evidence="2">
    <name type="scientific">Arundo donax</name>
    <name type="common">Giant reed</name>
    <name type="synonym">Donax arundinaceus</name>
    <dbReference type="NCBI Taxonomy" id="35708"/>
    <lineage>
        <taxon>Eukaryota</taxon>
        <taxon>Viridiplantae</taxon>
        <taxon>Streptophyta</taxon>
        <taxon>Embryophyta</taxon>
        <taxon>Tracheophyta</taxon>
        <taxon>Spermatophyta</taxon>
        <taxon>Magnoliopsida</taxon>
        <taxon>Liliopsida</taxon>
        <taxon>Poales</taxon>
        <taxon>Poaceae</taxon>
        <taxon>PACMAD clade</taxon>
        <taxon>Arundinoideae</taxon>
        <taxon>Arundineae</taxon>
        <taxon>Arundo</taxon>
    </lineage>
</organism>
<dbReference type="EMBL" id="GBRH01270332">
    <property type="protein sequence ID" value="JAD27563.1"/>
    <property type="molecule type" value="Transcribed_RNA"/>
</dbReference>
<evidence type="ECO:0000256" key="1">
    <source>
        <dbReference type="SAM" id="MobiDB-lite"/>
    </source>
</evidence>
<feature type="region of interest" description="Disordered" evidence="1">
    <location>
        <begin position="32"/>
        <end position="58"/>
    </location>
</feature>
<dbReference type="AlphaFoldDB" id="A0A0A8YNZ9"/>